<evidence type="ECO:0000256" key="1">
    <source>
        <dbReference type="SAM" id="MobiDB-lite"/>
    </source>
</evidence>
<keyword evidence="3" id="KW-1185">Reference proteome</keyword>
<proteinExistence type="predicted"/>
<evidence type="ECO:0000313" key="2">
    <source>
        <dbReference type="EMBL" id="KPJ08440.1"/>
    </source>
</evidence>
<evidence type="ECO:0000313" key="3">
    <source>
        <dbReference type="Proteomes" id="UP000053240"/>
    </source>
</evidence>
<organism evidence="2 3">
    <name type="scientific">Papilio machaon</name>
    <name type="common">Old World swallowtail butterfly</name>
    <dbReference type="NCBI Taxonomy" id="76193"/>
    <lineage>
        <taxon>Eukaryota</taxon>
        <taxon>Metazoa</taxon>
        <taxon>Ecdysozoa</taxon>
        <taxon>Arthropoda</taxon>
        <taxon>Hexapoda</taxon>
        <taxon>Insecta</taxon>
        <taxon>Pterygota</taxon>
        <taxon>Neoptera</taxon>
        <taxon>Endopterygota</taxon>
        <taxon>Lepidoptera</taxon>
        <taxon>Glossata</taxon>
        <taxon>Ditrysia</taxon>
        <taxon>Papilionoidea</taxon>
        <taxon>Papilionidae</taxon>
        <taxon>Papilioninae</taxon>
        <taxon>Papilio</taxon>
    </lineage>
</organism>
<protein>
    <submittedName>
        <fullName evidence="2">Uncharacterized protein</fullName>
    </submittedName>
</protein>
<dbReference type="EMBL" id="KQ461154">
    <property type="protein sequence ID" value="KPJ08440.1"/>
    <property type="molecule type" value="Genomic_DNA"/>
</dbReference>
<dbReference type="InParanoid" id="A0A194QTW7"/>
<name>A0A194QTW7_PAPMA</name>
<accession>A0A194QTW7</accession>
<sequence>MKLFVTDGLRTRSGKPTLFINTLIGCLVTLENCTKPLGRKVVSEPASPTTDARKIRERLEIDTQWQCDASACTATRTGRTHRALAGGWRQAARCNQLGRHRGRRTLVELAARAESSALVTVHCTRLRLRLRSRYSRSTHTRFANECVKRSQVASRLSRTDGESVGERLRIAARAGADGARAAPHRPLPPMNDNNGRRSTRPQTE</sequence>
<feature type="region of interest" description="Disordered" evidence="1">
    <location>
        <begin position="172"/>
        <end position="204"/>
    </location>
</feature>
<dbReference type="Proteomes" id="UP000053240">
    <property type="component" value="Unassembled WGS sequence"/>
</dbReference>
<gene>
    <name evidence="2" type="ORF">RR48_12193</name>
</gene>
<feature type="compositionally biased region" description="Low complexity" evidence="1">
    <location>
        <begin position="172"/>
        <end position="181"/>
    </location>
</feature>
<dbReference type="AlphaFoldDB" id="A0A194QTW7"/>
<dbReference type="PROSITE" id="PS51257">
    <property type="entry name" value="PROKAR_LIPOPROTEIN"/>
    <property type="match status" value="1"/>
</dbReference>
<reference evidence="2 3" key="1">
    <citation type="journal article" date="2015" name="Nat. Commun.">
        <title>Outbred genome sequencing and CRISPR/Cas9 gene editing in butterflies.</title>
        <authorList>
            <person name="Li X."/>
            <person name="Fan D."/>
            <person name="Zhang W."/>
            <person name="Liu G."/>
            <person name="Zhang L."/>
            <person name="Zhao L."/>
            <person name="Fang X."/>
            <person name="Chen L."/>
            <person name="Dong Y."/>
            <person name="Chen Y."/>
            <person name="Ding Y."/>
            <person name="Zhao R."/>
            <person name="Feng M."/>
            <person name="Zhu Y."/>
            <person name="Feng Y."/>
            <person name="Jiang X."/>
            <person name="Zhu D."/>
            <person name="Xiang H."/>
            <person name="Feng X."/>
            <person name="Li S."/>
            <person name="Wang J."/>
            <person name="Zhang G."/>
            <person name="Kronforst M.R."/>
            <person name="Wang W."/>
        </authorList>
    </citation>
    <scope>NUCLEOTIDE SEQUENCE [LARGE SCALE GENOMIC DNA]</scope>
    <source>
        <strain evidence="2">Ya'a_city_454_Pm</strain>
        <tissue evidence="2">Whole body</tissue>
    </source>
</reference>